<gene>
    <name evidence="1" type="ORF">WSS_A02115</name>
</gene>
<dbReference type="Proteomes" id="UP000005951">
    <property type="component" value="Unassembled WGS sequence"/>
</dbReference>
<name>K8XRY6_RHOOP</name>
<dbReference type="AlphaFoldDB" id="K8XRY6"/>
<sequence>MPARNGRYESTAVLSGGPTVAMPCRSTRTRRVTSGVPVLGSRWRNSSRSPSMVFIDSMSPHPLALLDTGS</sequence>
<proteinExistence type="predicted"/>
<organism evidence="1 2">
    <name type="scientific">Rhodococcus opacus M213</name>
    <dbReference type="NCBI Taxonomy" id="1129896"/>
    <lineage>
        <taxon>Bacteria</taxon>
        <taxon>Bacillati</taxon>
        <taxon>Actinomycetota</taxon>
        <taxon>Actinomycetes</taxon>
        <taxon>Mycobacteriales</taxon>
        <taxon>Nocardiaceae</taxon>
        <taxon>Rhodococcus</taxon>
    </lineage>
</organism>
<dbReference type="EMBL" id="AJYC02000008">
    <property type="protein sequence ID" value="EKT84428.1"/>
    <property type="molecule type" value="Genomic_DNA"/>
</dbReference>
<reference evidence="1 2" key="1">
    <citation type="journal article" date="2013" name="Genome Announc.">
        <title>Draft Genome Sequence of Rhodococcus opacus Strain M213 Shows a Diverse Catabolic Potential.</title>
        <authorList>
            <person name="Pathak A."/>
            <person name="Green S.J."/>
            <person name="Ogram A."/>
            <person name="Chauhan A."/>
        </authorList>
    </citation>
    <scope>NUCLEOTIDE SEQUENCE [LARGE SCALE GENOMIC DNA]</scope>
    <source>
        <strain evidence="1 2">M213</strain>
    </source>
</reference>
<evidence type="ECO:0000313" key="1">
    <source>
        <dbReference type="EMBL" id="EKT84428.1"/>
    </source>
</evidence>
<protein>
    <submittedName>
        <fullName evidence="1">Uncharacterized protein</fullName>
    </submittedName>
</protein>
<evidence type="ECO:0000313" key="2">
    <source>
        <dbReference type="Proteomes" id="UP000005951"/>
    </source>
</evidence>
<accession>K8XRY6</accession>
<comment type="caution">
    <text evidence="1">The sequence shown here is derived from an EMBL/GenBank/DDBJ whole genome shotgun (WGS) entry which is preliminary data.</text>
</comment>